<feature type="coiled-coil region" evidence="1">
    <location>
        <begin position="316"/>
        <end position="343"/>
    </location>
</feature>
<evidence type="ECO:0000313" key="3">
    <source>
        <dbReference type="Proteomes" id="UP001460270"/>
    </source>
</evidence>
<dbReference type="Pfam" id="PF14735">
    <property type="entry name" value="HAUS4"/>
    <property type="match status" value="1"/>
</dbReference>
<dbReference type="InterPro" id="IPR029327">
    <property type="entry name" value="HAUS4"/>
</dbReference>
<dbReference type="PANTHER" id="PTHR16219">
    <property type="entry name" value="AUGMIN SUBUNIT 4 FAMILY MEMBER"/>
    <property type="match status" value="1"/>
</dbReference>
<dbReference type="EMBL" id="JBBPFD010000010">
    <property type="protein sequence ID" value="KAK7910138.1"/>
    <property type="molecule type" value="Genomic_DNA"/>
</dbReference>
<evidence type="ECO:0000256" key="1">
    <source>
        <dbReference type="SAM" id="Coils"/>
    </source>
</evidence>
<dbReference type="PANTHER" id="PTHR16219:SF1">
    <property type="entry name" value="HAUS AUGMIN-LIKE COMPLEX SUBUNIT 4"/>
    <property type="match status" value="1"/>
</dbReference>
<dbReference type="GO" id="GO:0007098">
    <property type="term" value="P:centrosome cycle"/>
    <property type="evidence" value="ECO:0007669"/>
    <property type="project" value="InterPro"/>
</dbReference>
<sequence>MVRTLGFKQLTEEHITNNVFRVYYHYAVRKDDILHQQVLASFPLCDVTVEDLSQNPQFCKLLATLTQHVDSTGLTVSLKTELDKAEQKLQSQRKIWLRSQGLFQTLKEMIQEHCVKKHYSTVPPDQNMFYDTMEKCLLVARCVRMLDPSNTTEKELPNVLGLEPQQVLQLMPLEKNVQRMKQSLPHELEKHLKKQCLSLLCYYHPEWENESENLKCTKLMYLATQMDKDKKKAESLKESSREKTILLQRQTRLYLSELIKCIQLLQTLILDHRLKIQTDLDKKKLDYFEGKCELVLQKIKTEMVDIQLDTYTPDTISAHRKIREKLEAELKCCQDEKQSVELKLASFEVLGKEFQALAEEYCKLRQEIEMKNWALKEFTHYNNK</sequence>
<dbReference type="Proteomes" id="UP001460270">
    <property type="component" value="Unassembled WGS sequence"/>
</dbReference>
<dbReference type="GO" id="GO:0051225">
    <property type="term" value="P:spindle assembly"/>
    <property type="evidence" value="ECO:0007669"/>
    <property type="project" value="InterPro"/>
</dbReference>
<accession>A0AAW0P5J4</accession>
<dbReference type="GO" id="GO:0070652">
    <property type="term" value="C:HAUS complex"/>
    <property type="evidence" value="ECO:0007669"/>
    <property type="project" value="InterPro"/>
</dbReference>
<evidence type="ECO:0000313" key="2">
    <source>
        <dbReference type="EMBL" id="KAK7910138.1"/>
    </source>
</evidence>
<gene>
    <name evidence="2" type="ORF">WMY93_014822</name>
</gene>
<dbReference type="GO" id="GO:0051011">
    <property type="term" value="F:microtubule minus-end binding"/>
    <property type="evidence" value="ECO:0007669"/>
    <property type="project" value="TreeGrafter"/>
</dbReference>
<dbReference type="InterPro" id="IPR026214">
    <property type="entry name" value="HAUS4_met"/>
</dbReference>
<protein>
    <recommendedName>
        <fullName evidence="4">HAUS augmin-like complex subunit 4</fullName>
    </recommendedName>
</protein>
<keyword evidence="3" id="KW-1185">Reference proteome</keyword>
<organism evidence="2 3">
    <name type="scientific">Mugilogobius chulae</name>
    <name type="common">yellowstripe goby</name>
    <dbReference type="NCBI Taxonomy" id="88201"/>
    <lineage>
        <taxon>Eukaryota</taxon>
        <taxon>Metazoa</taxon>
        <taxon>Chordata</taxon>
        <taxon>Craniata</taxon>
        <taxon>Vertebrata</taxon>
        <taxon>Euteleostomi</taxon>
        <taxon>Actinopterygii</taxon>
        <taxon>Neopterygii</taxon>
        <taxon>Teleostei</taxon>
        <taxon>Neoteleostei</taxon>
        <taxon>Acanthomorphata</taxon>
        <taxon>Gobiaria</taxon>
        <taxon>Gobiiformes</taxon>
        <taxon>Gobioidei</taxon>
        <taxon>Gobiidae</taxon>
        <taxon>Gobionellinae</taxon>
        <taxon>Mugilogobius</taxon>
    </lineage>
</organism>
<dbReference type="PRINTS" id="PR02090">
    <property type="entry name" value="HAUSAUGMINL4"/>
</dbReference>
<reference evidence="3" key="1">
    <citation type="submission" date="2024-04" db="EMBL/GenBank/DDBJ databases">
        <title>Salinicola lusitanus LLJ914,a marine bacterium isolated from the Okinawa Trough.</title>
        <authorList>
            <person name="Li J."/>
        </authorList>
    </citation>
    <scope>NUCLEOTIDE SEQUENCE [LARGE SCALE GENOMIC DNA]</scope>
</reference>
<name>A0AAW0P5J4_9GOBI</name>
<evidence type="ECO:0008006" key="4">
    <source>
        <dbReference type="Google" id="ProtNLM"/>
    </source>
</evidence>
<comment type="caution">
    <text evidence="2">The sequence shown here is derived from an EMBL/GenBank/DDBJ whole genome shotgun (WGS) entry which is preliminary data.</text>
</comment>
<dbReference type="AlphaFoldDB" id="A0AAW0P5J4"/>
<proteinExistence type="predicted"/>
<keyword evidence="1" id="KW-0175">Coiled coil</keyword>